<accession>A0A5P2W5R4</accession>
<dbReference type="AlphaFoldDB" id="A0A5P2W5R4"/>
<dbReference type="EMBL" id="CP023747">
    <property type="protein sequence ID" value="QEV40171.1"/>
    <property type="molecule type" value="Genomic_DNA"/>
</dbReference>
<keyword evidence="2" id="KW-1133">Transmembrane helix</keyword>
<evidence type="ECO:0000313" key="4">
    <source>
        <dbReference type="Proteomes" id="UP000325763"/>
    </source>
</evidence>
<protein>
    <submittedName>
        <fullName evidence="3">DUF4012 domain-containing protein</fullName>
    </submittedName>
</protein>
<dbReference type="Proteomes" id="UP000325763">
    <property type="component" value="Chromosome"/>
</dbReference>
<dbReference type="Pfam" id="PF13196">
    <property type="entry name" value="DUF4012"/>
    <property type="match status" value="1"/>
</dbReference>
<proteinExistence type="predicted"/>
<dbReference type="KEGG" id="snq:CP978_17920"/>
<evidence type="ECO:0000256" key="2">
    <source>
        <dbReference type="SAM" id="Phobius"/>
    </source>
</evidence>
<name>A0A5P2W5R4_9ACTN</name>
<reference evidence="3 4" key="1">
    <citation type="submission" date="2017-09" db="EMBL/GenBank/DDBJ databases">
        <title>Streptomyces genome completion.</title>
        <authorList>
            <person name="Lee N."/>
            <person name="Cho B.-K."/>
        </authorList>
    </citation>
    <scope>NUCLEOTIDE SEQUENCE [LARGE SCALE GENOMIC DNA]</scope>
    <source>
        <strain evidence="3 4">ATCC 14899</strain>
    </source>
</reference>
<dbReference type="InterPro" id="IPR025101">
    <property type="entry name" value="DUF4012"/>
</dbReference>
<feature type="compositionally biased region" description="Basic and acidic residues" evidence="1">
    <location>
        <begin position="84"/>
        <end position="95"/>
    </location>
</feature>
<feature type="transmembrane region" description="Helical" evidence="2">
    <location>
        <begin position="31"/>
        <end position="53"/>
    </location>
</feature>
<sequence>MPWTPRTLPGRSALGAVAGLVRRNRRLLKPLLWVIGGLLLLGLGWIAVTGLYARGELVAARSDLTALRTSMTSLGGSAPAAKDAGSRDRQARDATRSAANHARRAHWLTSGPAWYTAARLPWIGGPFETVRGTAGALDRLAGRALPPVVRTVGRLTADARGSHLDLSGLRDAAPDLERAAHEVTAVRALAAGLPRGTWLPPVDRVRDQLLGGLDRMAPVMENAAVGARLLPGILGEDGTRRYLLVFQNPAEARGTGGMPGAYAVLTAKKGELALTEFGRDTDMADARPKVDLGAEFTAMYARGDAVHTWPNSNMSPHFPYAARIWSAAWLAKSGQRVDGVLSLDPAALSGLLAAAGPARTTDGTLVTAHNVVDLTERTNYAMYRDPVRRKAFLLDVARAAAGRLLSAAEDPRRRPALLLGLYQVLHGGEMTAWSAHATEQRELAARPLGGSLPQGHEPYAGLVVNNAGGTKLDYYLDRTLEWSSEGCSEAGREVTVKAVLTNRAPAKGLPSYVTDRLDEATRTTRHGDNRLLVSYFATAGAELSEATVDGKSTVTSPGAERGHPVYTFDVEVPAGASRTVTLHLVEPPSDRAPTVLRQRLTRPLRATVHPLPGCRGKGT</sequence>
<dbReference type="OrthoDB" id="3203519at2"/>
<feature type="region of interest" description="Disordered" evidence="1">
    <location>
        <begin position="73"/>
        <end position="99"/>
    </location>
</feature>
<keyword evidence="2" id="KW-0812">Transmembrane</keyword>
<organism evidence="3 4">
    <name type="scientific">Streptomyces nodosus</name>
    <dbReference type="NCBI Taxonomy" id="40318"/>
    <lineage>
        <taxon>Bacteria</taxon>
        <taxon>Bacillati</taxon>
        <taxon>Actinomycetota</taxon>
        <taxon>Actinomycetes</taxon>
        <taxon>Kitasatosporales</taxon>
        <taxon>Streptomycetaceae</taxon>
        <taxon>Streptomyces</taxon>
    </lineage>
</organism>
<gene>
    <name evidence="3" type="ORF">CP978_17920</name>
</gene>
<evidence type="ECO:0000313" key="3">
    <source>
        <dbReference type="EMBL" id="QEV40171.1"/>
    </source>
</evidence>
<evidence type="ECO:0000256" key="1">
    <source>
        <dbReference type="SAM" id="MobiDB-lite"/>
    </source>
</evidence>
<dbReference type="RefSeq" id="WP_052454161.1">
    <property type="nucleotide sequence ID" value="NZ_CP009313.1"/>
</dbReference>
<keyword evidence="2" id="KW-0472">Membrane</keyword>